<proteinExistence type="predicted"/>
<keyword evidence="2" id="KW-1185">Reference proteome</keyword>
<evidence type="ECO:0000313" key="2">
    <source>
        <dbReference type="Proteomes" id="UP000600547"/>
    </source>
</evidence>
<accession>A0A8H9GTZ6</accession>
<gene>
    <name evidence="1" type="ORF">GCM10008956_21190</name>
</gene>
<reference evidence="2" key="1">
    <citation type="journal article" date="2019" name="Int. J. Syst. Evol. Microbiol.">
        <title>The Global Catalogue of Microorganisms (GCM) 10K type strain sequencing project: providing services to taxonomists for standard genome sequencing and annotation.</title>
        <authorList>
            <consortium name="The Broad Institute Genomics Platform"/>
            <consortium name="The Broad Institute Genome Sequencing Center for Infectious Disease"/>
            <person name="Wu L."/>
            <person name="Ma J."/>
        </authorList>
    </citation>
    <scope>NUCLEOTIDE SEQUENCE [LARGE SCALE GENOMIC DNA]</scope>
    <source>
        <strain evidence="2">JCM 31047</strain>
    </source>
</reference>
<dbReference type="GO" id="GO:0008237">
    <property type="term" value="F:metallopeptidase activity"/>
    <property type="evidence" value="ECO:0007669"/>
    <property type="project" value="InterPro"/>
</dbReference>
<protein>
    <submittedName>
        <fullName evidence="1">Uncharacterized protein</fullName>
    </submittedName>
</protein>
<dbReference type="RefSeq" id="WP_110829190.1">
    <property type="nucleotide sequence ID" value="NZ_BMQG01000006.1"/>
</dbReference>
<name>A0A8H9GTZ6_9DEIO</name>
<dbReference type="Proteomes" id="UP000600547">
    <property type="component" value="Unassembled WGS sequence"/>
</dbReference>
<sequence length="127" mass="14094">MSSRGDILLTQPQDFIQGFGRGNVLLHELAHAFDDRRYGMQNPAVQEAFEQARREGLYQDGEWTPYAVTNAREYFAELSSAYFLRMTAPPLDRARLRRLDPAGYAAIEAAWAGAAPPDPQVGGHTGP</sequence>
<evidence type="ECO:0000313" key="1">
    <source>
        <dbReference type="EMBL" id="GGM44686.1"/>
    </source>
</evidence>
<comment type="caution">
    <text evidence="1">The sequence shown here is derived from an EMBL/GenBank/DDBJ whole genome shotgun (WGS) entry which is preliminary data.</text>
</comment>
<dbReference type="SUPFAM" id="SSF55486">
    <property type="entry name" value="Metalloproteases ('zincins'), catalytic domain"/>
    <property type="match status" value="1"/>
</dbReference>
<organism evidence="1 2">
    <name type="scientific">Deinococcus arenae</name>
    <dbReference type="NCBI Taxonomy" id="1452751"/>
    <lineage>
        <taxon>Bacteria</taxon>
        <taxon>Thermotogati</taxon>
        <taxon>Deinococcota</taxon>
        <taxon>Deinococci</taxon>
        <taxon>Deinococcales</taxon>
        <taxon>Deinococcaceae</taxon>
        <taxon>Deinococcus</taxon>
    </lineage>
</organism>
<dbReference type="InterPro" id="IPR024079">
    <property type="entry name" value="MetalloPept_cat_dom_sf"/>
</dbReference>
<dbReference type="AlphaFoldDB" id="A0A8H9GTZ6"/>
<dbReference type="EMBL" id="BMQG01000006">
    <property type="protein sequence ID" value="GGM44686.1"/>
    <property type="molecule type" value="Genomic_DNA"/>
</dbReference>
<dbReference type="Gene3D" id="3.40.390.10">
    <property type="entry name" value="Collagenase (Catalytic Domain)"/>
    <property type="match status" value="1"/>
</dbReference>